<reference evidence="1 2" key="1">
    <citation type="submission" date="2015-11" db="EMBL/GenBank/DDBJ databases">
        <title>Exploring the genomic traits of fungus-feeding bacterial genus Collimonas.</title>
        <authorList>
            <person name="Song C."/>
            <person name="Schmidt R."/>
            <person name="de Jager V."/>
            <person name="Krzyzanowska D."/>
            <person name="Jongedijk E."/>
            <person name="Cankar K."/>
            <person name="Beekwilder J."/>
            <person name="van Veen A."/>
            <person name="de Boer W."/>
            <person name="van Veen J.A."/>
            <person name="Garbeva P."/>
        </authorList>
    </citation>
    <scope>NUCLEOTIDE SEQUENCE [LARGE SCALE GENOMIC DNA]</scope>
    <source>
        <strain evidence="1 2">Ter291</strain>
    </source>
</reference>
<name>A0ABM5Z1G8_9BURK</name>
<gene>
    <name evidence="1" type="ORF">CPter291_0627</name>
</gene>
<protein>
    <submittedName>
        <fullName evidence="1">Uncharacterized protein</fullName>
    </submittedName>
</protein>
<sequence length="43" mass="5070">MPAPHAHRFDATKYTPQKRKEISFTCVENENIFTQIIKNNHRG</sequence>
<dbReference type="Proteomes" id="UP000074914">
    <property type="component" value="Chromosome"/>
</dbReference>
<proteinExistence type="predicted"/>
<dbReference type="EMBL" id="CP013236">
    <property type="protein sequence ID" value="AMP12913.1"/>
    <property type="molecule type" value="Genomic_DNA"/>
</dbReference>
<evidence type="ECO:0000313" key="1">
    <source>
        <dbReference type="EMBL" id="AMP12913.1"/>
    </source>
</evidence>
<organism evidence="1 2">
    <name type="scientific">Collimonas pratensis</name>
    <dbReference type="NCBI Taxonomy" id="279113"/>
    <lineage>
        <taxon>Bacteria</taxon>
        <taxon>Pseudomonadati</taxon>
        <taxon>Pseudomonadota</taxon>
        <taxon>Betaproteobacteria</taxon>
        <taxon>Burkholderiales</taxon>
        <taxon>Oxalobacteraceae</taxon>
        <taxon>Collimonas</taxon>
    </lineage>
</organism>
<keyword evidence="2" id="KW-1185">Reference proteome</keyword>
<evidence type="ECO:0000313" key="2">
    <source>
        <dbReference type="Proteomes" id="UP000074914"/>
    </source>
</evidence>
<accession>A0ABM5Z1G8</accession>